<evidence type="ECO:0000313" key="2">
    <source>
        <dbReference type="EMBL" id="KRM93270.1"/>
    </source>
</evidence>
<dbReference type="GO" id="GO:0016853">
    <property type="term" value="F:isomerase activity"/>
    <property type="evidence" value="ECO:0007669"/>
    <property type="project" value="UniProtKB-KW"/>
</dbReference>
<feature type="domain" description="Xylose isomerase-like TIM barrel" evidence="1">
    <location>
        <begin position="61"/>
        <end position="275"/>
    </location>
</feature>
<sequence length="283" mass="31317">MFLKLVDISIVSDYYYFCKPVPEIGSQTNYSGGNNMNQPIVVNTLEFQKELQSGVAQASLFERIANLGATGVEVRREYINDFDQELANIKANSQKLNLTVFYSVPDEVFVNGKLNDQLPKYLAEGTKMGITAIKFNTGDYANFHGDLKATLDPIVSTGIQVNVENDQTQVSGTIAPLQNFLQAVKDSQIDLGYVYDLGNWRYVGENEITAAQKLGEFTRYIHLKDVQVTDGKPAVTPLDDGELDWHKVLNILPKDLPIAIEYPSDSDAIVKAGIEKVEAALAD</sequence>
<dbReference type="InterPro" id="IPR013022">
    <property type="entry name" value="Xyl_isomerase-like_TIM-brl"/>
</dbReference>
<dbReference type="PATRIC" id="fig|1423802.4.peg.948"/>
<name>A0A0R2CZK6_9LACO</name>
<dbReference type="PANTHER" id="PTHR12110:SF53">
    <property type="entry name" value="BLR5974 PROTEIN"/>
    <property type="match status" value="1"/>
</dbReference>
<gene>
    <name evidence="2" type="ORF">FC56_GL000935</name>
</gene>
<dbReference type="AlphaFoldDB" id="A0A0R2CZK6"/>
<reference evidence="2 3" key="1">
    <citation type="journal article" date="2015" name="Genome Announc.">
        <title>Expanding the biotechnology potential of lactobacilli through comparative genomics of 213 strains and associated genera.</title>
        <authorList>
            <person name="Sun Z."/>
            <person name="Harris H.M."/>
            <person name="McCann A."/>
            <person name="Guo C."/>
            <person name="Argimon S."/>
            <person name="Zhang W."/>
            <person name="Yang X."/>
            <person name="Jeffery I.B."/>
            <person name="Cooney J.C."/>
            <person name="Kagawa T.F."/>
            <person name="Liu W."/>
            <person name="Song Y."/>
            <person name="Salvetti E."/>
            <person name="Wrobel A."/>
            <person name="Rasinkangas P."/>
            <person name="Parkhill J."/>
            <person name="Rea M.C."/>
            <person name="O'Sullivan O."/>
            <person name="Ritari J."/>
            <person name="Douillard F.P."/>
            <person name="Paul Ross R."/>
            <person name="Yang R."/>
            <person name="Briner A.E."/>
            <person name="Felis G.E."/>
            <person name="de Vos W.M."/>
            <person name="Barrangou R."/>
            <person name="Klaenhammer T.R."/>
            <person name="Caufield P.W."/>
            <person name="Cui Y."/>
            <person name="Zhang H."/>
            <person name="O'Toole P.W."/>
        </authorList>
    </citation>
    <scope>NUCLEOTIDE SEQUENCE [LARGE SCALE GENOMIC DNA]</scope>
    <source>
        <strain evidence="2 3">DSM 24302</strain>
    </source>
</reference>
<proteinExistence type="predicted"/>
<dbReference type="Pfam" id="PF01261">
    <property type="entry name" value="AP_endonuc_2"/>
    <property type="match status" value="1"/>
</dbReference>
<comment type="caution">
    <text evidence="2">The sequence shown here is derived from an EMBL/GenBank/DDBJ whole genome shotgun (WGS) entry which is preliminary data.</text>
</comment>
<dbReference type="STRING" id="1423802.FC56_GL000935"/>
<keyword evidence="2" id="KW-0413">Isomerase</keyword>
<accession>A0A0R2CZK6</accession>
<protein>
    <submittedName>
        <fullName evidence="2">Sugar phosphate isomerase epimerase</fullName>
    </submittedName>
</protein>
<keyword evidence="3" id="KW-1185">Reference proteome</keyword>
<dbReference type="EMBL" id="AYZR01000009">
    <property type="protein sequence ID" value="KRM93270.1"/>
    <property type="molecule type" value="Genomic_DNA"/>
</dbReference>
<dbReference type="InterPro" id="IPR036237">
    <property type="entry name" value="Xyl_isomerase-like_sf"/>
</dbReference>
<dbReference type="Gene3D" id="3.20.20.150">
    <property type="entry name" value="Divalent-metal-dependent TIM barrel enzymes"/>
    <property type="match status" value="1"/>
</dbReference>
<dbReference type="Proteomes" id="UP000051256">
    <property type="component" value="Unassembled WGS sequence"/>
</dbReference>
<dbReference type="SUPFAM" id="SSF51658">
    <property type="entry name" value="Xylose isomerase-like"/>
    <property type="match status" value="1"/>
</dbReference>
<organism evidence="2 3">
    <name type="scientific">Lentilactobacillus senioris DSM 24302 = JCM 17472</name>
    <dbReference type="NCBI Taxonomy" id="1423802"/>
    <lineage>
        <taxon>Bacteria</taxon>
        <taxon>Bacillati</taxon>
        <taxon>Bacillota</taxon>
        <taxon>Bacilli</taxon>
        <taxon>Lactobacillales</taxon>
        <taxon>Lactobacillaceae</taxon>
        <taxon>Lentilactobacillus</taxon>
    </lineage>
</organism>
<dbReference type="PANTHER" id="PTHR12110">
    <property type="entry name" value="HYDROXYPYRUVATE ISOMERASE"/>
    <property type="match status" value="1"/>
</dbReference>
<dbReference type="InterPro" id="IPR050312">
    <property type="entry name" value="IolE/XylAMocC-like"/>
</dbReference>
<evidence type="ECO:0000313" key="3">
    <source>
        <dbReference type="Proteomes" id="UP000051256"/>
    </source>
</evidence>
<evidence type="ECO:0000259" key="1">
    <source>
        <dbReference type="Pfam" id="PF01261"/>
    </source>
</evidence>